<evidence type="ECO:0000313" key="9">
    <source>
        <dbReference type="Proteomes" id="UP000184147"/>
    </source>
</evidence>
<evidence type="ECO:0000256" key="5">
    <source>
        <dbReference type="ARBA" id="ARBA00022691"/>
    </source>
</evidence>
<dbReference type="InterPro" id="IPR014776">
    <property type="entry name" value="4pyrrole_Mease_sub2"/>
</dbReference>
<keyword evidence="1 6" id="KW-0963">Cytoplasm</keyword>
<sequence>MGKLYLVPTPIGNLDDMTFRAVKVLQEADIILAEDTRNSGKLLKHFDIATPMQSHHMHNEHKTVDHWVKRIQAGETVALISDAGTPAISDPGFLLTRACVEHGIEVDCLPGATAFVPALVNSGLPNDRFIFEGFLPEKKGRQTRYLQLAEETRTIILYVSPHKLVKTLGEFVQYFGPDRPVSISREITKLHEETIRGTAEEVLKHYETKPPKGEIVAVVAGKPTK</sequence>
<comment type="function">
    <text evidence="6">Catalyzes the 2'-O-methylation of the ribose of cytidine 1402 (C1402) in 16S rRNA.</text>
</comment>
<evidence type="ECO:0000256" key="2">
    <source>
        <dbReference type="ARBA" id="ARBA00022552"/>
    </source>
</evidence>
<dbReference type="Pfam" id="PF00590">
    <property type="entry name" value="TP_methylase"/>
    <property type="match status" value="1"/>
</dbReference>
<dbReference type="FunFam" id="3.40.1010.10:FF:000007">
    <property type="entry name" value="Ribosomal RNA small subunit methyltransferase I"/>
    <property type="match status" value="1"/>
</dbReference>
<dbReference type="Gene3D" id="3.30.950.10">
    <property type="entry name" value="Methyltransferase, Cobalt-precorrin-4 Transmethylase, Domain 2"/>
    <property type="match status" value="1"/>
</dbReference>
<dbReference type="Gene3D" id="3.40.1010.10">
    <property type="entry name" value="Cobalt-precorrin-4 Transmethylase, Domain 1"/>
    <property type="match status" value="1"/>
</dbReference>
<keyword evidence="3 6" id="KW-0489">Methyltransferase</keyword>
<dbReference type="InterPro" id="IPR014777">
    <property type="entry name" value="4pyrrole_Mease_sub1"/>
</dbReference>
<gene>
    <name evidence="6" type="primary">rsmI</name>
    <name evidence="8" type="ORF">SAMN05444377_103183</name>
</gene>
<dbReference type="PIRSF" id="PIRSF005917">
    <property type="entry name" value="MTase_YraL"/>
    <property type="match status" value="1"/>
</dbReference>
<organism evidence="8 9">
    <name type="scientific">Flavobacterium fontis</name>
    <dbReference type="NCBI Taxonomy" id="1124188"/>
    <lineage>
        <taxon>Bacteria</taxon>
        <taxon>Pseudomonadati</taxon>
        <taxon>Bacteroidota</taxon>
        <taxon>Flavobacteriia</taxon>
        <taxon>Flavobacteriales</taxon>
        <taxon>Flavobacteriaceae</taxon>
        <taxon>Flavobacterium</taxon>
    </lineage>
</organism>
<dbReference type="HAMAP" id="MF_01877">
    <property type="entry name" value="16SrRNA_methyltr_I"/>
    <property type="match status" value="1"/>
</dbReference>
<dbReference type="RefSeq" id="WP_073361993.1">
    <property type="nucleotide sequence ID" value="NZ_FQVQ01000003.1"/>
</dbReference>
<evidence type="ECO:0000256" key="3">
    <source>
        <dbReference type="ARBA" id="ARBA00022603"/>
    </source>
</evidence>
<dbReference type="EMBL" id="FQVQ01000003">
    <property type="protein sequence ID" value="SHF07740.1"/>
    <property type="molecule type" value="Genomic_DNA"/>
</dbReference>
<dbReference type="InterPro" id="IPR018063">
    <property type="entry name" value="SAM_MeTrfase_RsmI_CS"/>
</dbReference>
<dbReference type="SUPFAM" id="SSF53790">
    <property type="entry name" value="Tetrapyrrole methylase"/>
    <property type="match status" value="1"/>
</dbReference>
<evidence type="ECO:0000256" key="6">
    <source>
        <dbReference type="HAMAP-Rule" id="MF_01877"/>
    </source>
</evidence>
<dbReference type="PANTHER" id="PTHR46111:SF1">
    <property type="entry name" value="RIBOSOMAL RNA SMALL SUBUNIT METHYLTRANSFERASE I"/>
    <property type="match status" value="1"/>
</dbReference>
<dbReference type="EC" id="2.1.1.198" evidence="6"/>
<keyword evidence="2 6" id="KW-0698">rRNA processing</keyword>
<dbReference type="AlphaFoldDB" id="A0A1M4YPP4"/>
<keyword evidence="5 6" id="KW-0949">S-adenosyl-L-methionine</keyword>
<dbReference type="OrthoDB" id="9809084at2"/>
<evidence type="ECO:0000259" key="7">
    <source>
        <dbReference type="Pfam" id="PF00590"/>
    </source>
</evidence>
<dbReference type="FunFam" id="3.30.950.10:FF:000002">
    <property type="entry name" value="Ribosomal RNA small subunit methyltransferase I"/>
    <property type="match status" value="1"/>
</dbReference>
<accession>A0A1M4YPP4</accession>
<dbReference type="PANTHER" id="PTHR46111">
    <property type="entry name" value="RIBOSOMAL RNA SMALL SUBUNIT METHYLTRANSFERASE I"/>
    <property type="match status" value="1"/>
</dbReference>
<dbReference type="GO" id="GO:0070677">
    <property type="term" value="F:rRNA (cytosine-2'-O-)-methyltransferase activity"/>
    <property type="evidence" value="ECO:0007669"/>
    <property type="project" value="UniProtKB-UniRule"/>
</dbReference>
<dbReference type="PROSITE" id="PS01296">
    <property type="entry name" value="RSMI"/>
    <property type="match status" value="1"/>
</dbReference>
<evidence type="ECO:0000256" key="1">
    <source>
        <dbReference type="ARBA" id="ARBA00022490"/>
    </source>
</evidence>
<dbReference type="InterPro" id="IPR035996">
    <property type="entry name" value="4pyrrol_Methylase_sf"/>
</dbReference>
<protein>
    <recommendedName>
        <fullName evidence="6">Ribosomal RNA small subunit methyltransferase I</fullName>
        <ecNumber evidence="6">2.1.1.198</ecNumber>
    </recommendedName>
    <alternativeName>
        <fullName evidence="6">16S rRNA 2'-O-ribose C1402 methyltransferase</fullName>
    </alternativeName>
    <alternativeName>
        <fullName evidence="6">rRNA (cytidine-2'-O-)-methyltransferase RsmI</fullName>
    </alternativeName>
</protein>
<comment type="catalytic activity">
    <reaction evidence="6">
        <text>cytidine(1402) in 16S rRNA + S-adenosyl-L-methionine = 2'-O-methylcytidine(1402) in 16S rRNA + S-adenosyl-L-homocysteine + H(+)</text>
        <dbReference type="Rhea" id="RHEA:42924"/>
        <dbReference type="Rhea" id="RHEA-COMP:10285"/>
        <dbReference type="Rhea" id="RHEA-COMP:10286"/>
        <dbReference type="ChEBI" id="CHEBI:15378"/>
        <dbReference type="ChEBI" id="CHEBI:57856"/>
        <dbReference type="ChEBI" id="CHEBI:59789"/>
        <dbReference type="ChEBI" id="CHEBI:74495"/>
        <dbReference type="ChEBI" id="CHEBI:82748"/>
        <dbReference type="EC" id="2.1.1.198"/>
    </reaction>
</comment>
<dbReference type="CDD" id="cd11648">
    <property type="entry name" value="RsmI"/>
    <property type="match status" value="1"/>
</dbReference>
<name>A0A1M4YPP4_9FLAO</name>
<keyword evidence="9" id="KW-1185">Reference proteome</keyword>
<dbReference type="GO" id="GO:0005737">
    <property type="term" value="C:cytoplasm"/>
    <property type="evidence" value="ECO:0007669"/>
    <property type="project" value="UniProtKB-SubCell"/>
</dbReference>
<dbReference type="NCBIfam" id="TIGR00096">
    <property type="entry name" value="16S rRNA (cytidine(1402)-2'-O)-methyltransferase"/>
    <property type="match status" value="1"/>
</dbReference>
<reference evidence="8 9" key="1">
    <citation type="submission" date="2016-11" db="EMBL/GenBank/DDBJ databases">
        <authorList>
            <person name="Jaros S."/>
            <person name="Januszkiewicz K."/>
            <person name="Wedrychowicz H."/>
        </authorList>
    </citation>
    <scope>NUCLEOTIDE SEQUENCE [LARGE SCALE GENOMIC DNA]</scope>
    <source>
        <strain evidence="8 9">DSM 25660</strain>
    </source>
</reference>
<comment type="similarity">
    <text evidence="6">Belongs to the methyltransferase superfamily. RsmI family.</text>
</comment>
<dbReference type="InterPro" id="IPR000878">
    <property type="entry name" value="4pyrrol_Mease"/>
</dbReference>
<evidence type="ECO:0000256" key="4">
    <source>
        <dbReference type="ARBA" id="ARBA00022679"/>
    </source>
</evidence>
<comment type="subcellular location">
    <subcellularLocation>
        <location evidence="6">Cytoplasm</location>
    </subcellularLocation>
</comment>
<feature type="domain" description="Tetrapyrrole methylase" evidence="7">
    <location>
        <begin position="3"/>
        <end position="202"/>
    </location>
</feature>
<keyword evidence="4 6" id="KW-0808">Transferase</keyword>
<evidence type="ECO:0000313" key="8">
    <source>
        <dbReference type="EMBL" id="SHF07740.1"/>
    </source>
</evidence>
<dbReference type="InterPro" id="IPR008189">
    <property type="entry name" value="rRNA_ssu_MeTfrase_I"/>
</dbReference>
<dbReference type="Proteomes" id="UP000184147">
    <property type="component" value="Unassembled WGS sequence"/>
</dbReference>
<dbReference type="STRING" id="1124188.SAMN05444377_103183"/>
<proteinExistence type="inferred from homology"/>